<organism evidence="1 2">
    <name type="scientific">Exidia glandulosa HHB12029</name>
    <dbReference type="NCBI Taxonomy" id="1314781"/>
    <lineage>
        <taxon>Eukaryota</taxon>
        <taxon>Fungi</taxon>
        <taxon>Dikarya</taxon>
        <taxon>Basidiomycota</taxon>
        <taxon>Agaricomycotina</taxon>
        <taxon>Agaricomycetes</taxon>
        <taxon>Auriculariales</taxon>
        <taxon>Exidiaceae</taxon>
        <taxon>Exidia</taxon>
    </lineage>
</organism>
<reference evidence="1 2" key="1">
    <citation type="journal article" date="2016" name="Mol. Biol. Evol.">
        <title>Comparative Genomics of Early-Diverging Mushroom-Forming Fungi Provides Insights into the Origins of Lignocellulose Decay Capabilities.</title>
        <authorList>
            <person name="Nagy L.G."/>
            <person name="Riley R."/>
            <person name="Tritt A."/>
            <person name="Adam C."/>
            <person name="Daum C."/>
            <person name="Floudas D."/>
            <person name="Sun H."/>
            <person name="Yadav J.S."/>
            <person name="Pangilinan J."/>
            <person name="Larsson K.H."/>
            <person name="Matsuura K."/>
            <person name="Barry K."/>
            <person name="Labutti K."/>
            <person name="Kuo R."/>
            <person name="Ohm R.A."/>
            <person name="Bhattacharya S.S."/>
            <person name="Shirouzu T."/>
            <person name="Yoshinaga Y."/>
            <person name="Martin F.M."/>
            <person name="Grigoriev I.V."/>
            <person name="Hibbett D.S."/>
        </authorList>
    </citation>
    <scope>NUCLEOTIDE SEQUENCE [LARGE SCALE GENOMIC DNA]</scope>
    <source>
        <strain evidence="1 2">HHB12029</strain>
    </source>
</reference>
<sequence length="141" mass="16136">MHLKHWPATRRSPKEEMAAYFLVVQLVLRDDWCHLRTVWLQCARVHMDMTVLKVCHTHTLLLSKHCTREPFFLLSRHKPQQRASIILAHDTKGGYSLTTRFRGKRPGCDLRSLPAVEANERTSTVRGEHRATAVAAALSGD</sequence>
<accession>A0A165I3V6</accession>
<keyword evidence="2" id="KW-1185">Reference proteome</keyword>
<proteinExistence type="predicted"/>
<protein>
    <submittedName>
        <fullName evidence="1">Uncharacterized protein</fullName>
    </submittedName>
</protein>
<dbReference type="AlphaFoldDB" id="A0A165I3V6"/>
<name>A0A165I3V6_EXIGL</name>
<gene>
    <name evidence="1" type="ORF">EXIGLDRAFT_61252</name>
</gene>
<evidence type="ECO:0000313" key="1">
    <source>
        <dbReference type="EMBL" id="KZV92857.1"/>
    </source>
</evidence>
<dbReference type="Proteomes" id="UP000077266">
    <property type="component" value="Unassembled WGS sequence"/>
</dbReference>
<evidence type="ECO:0000313" key="2">
    <source>
        <dbReference type="Proteomes" id="UP000077266"/>
    </source>
</evidence>
<dbReference type="InParanoid" id="A0A165I3V6"/>
<dbReference type="EMBL" id="KV426000">
    <property type="protein sequence ID" value="KZV92857.1"/>
    <property type="molecule type" value="Genomic_DNA"/>
</dbReference>